<organism evidence="3 4">
    <name type="scientific">Aliiroseovarius sediminilitoris</name>
    <dbReference type="NCBI Taxonomy" id="1173584"/>
    <lineage>
        <taxon>Bacteria</taxon>
        <taxon>Pseudomonadati</taxon>
        <taxon>Pseudomonadota</taxon>
        <taxon>Alphaproteobacteria</taxon>
        <taxon>Rhodobacterales</taxon>
        <taxon>Paracoccaceae</taxon>
        <taxon>Aliiroseovarius</taxon>
    </lineage>
</organism>
<feature type="compositionally biased region" description="Basic and acidic residues" evidence="2">
    <location>
        <begin position="179"/>
        <end position="190"/>
    </location>
</feature>
<sequence length="200" mass="21954">MSRNATFWDRRRAAVEAEAEAIAAERQAAIEAEQRSALEEKSDEDILLELGLPDPDTMSEGDDFAAFMAKAVPERIRKRALRKLWRSNPVLACVDGLNDYDDDYLTGSYGSAPLQTTYQVGKGLLAHVLDAARQDEAEGDAAEDDVKPLGKEDKLAEDIGKDVLADGVEATAPDVAEDQGQKTDHPTPRRMVFHFDGHDV</sequence>
<protein>
    <recommendedName>
        <fullName evidence="5">DUF3306 domain-containing protein</fullName>
    </recommendedName>
</protein>
<proteinExistence type="predicted"/>
<evidence type="ECO:0000256" key="1">
    <source>
        <dbReference type="SAM" id="Coils"/>
    </source>
</evidence>
<evidence type="ECO:0000313" key="3">
    <source>
        <dbReference type="EMBL" id="SEW19401.1"/>
    </source>
</evidence>
<feature type="coiled-coil region" evidence="1">
    <location>
        <begin position="14"/>
        <end position="41"/>
    </location>
</feature>
<reference evidence="3 4" key="1">
    <citation type="submission" date="2016-10" db="EMBL/GenBank/DDBJ databases">
        <authorList>
            <person name="de Groot N.N."/>
        </authorList>
    </citation>
    <scope>NUCLEOTIDE SEQUENCE [LARGE SCALE GENOMIC DNA]</scope>
    <source>
        <strain evidence="3 4">DSM 29439</strain>
    </source>
</reference>
<dbReference type="AlphaFoldDB" id="A0A1I0PYB0"/>
<dbReference type="Pfam" id="PF11748">
    <property type="entry name" value="DUF3306"/>
    <property type="match status" value="1"/>
</dbReference>
<dbReference type="EMBL" id="FOJB01000001">
    <property type="protein sequence ID" value="SEW19401.1"/>
    <property type="molecule type" value="Genomic_DNA"/>
</dbReference>
<keyword evidence="1" id="KW-0175">Coiled coil</keyword>
<dbReference type="InterPro" id="IPR021735">
    <property type="entry name" value="DUF3306"/>
</dbReference>
<dbReference type="RefSeq" id="WP_091430342.1">
    <property type="nucleotide sequence ID" value="NZ_FOJB01000001.1"/>
</dbReference>
<accession>A0A1I0PYB0</accession>
<dbReference type="OrthoDB" id="8100830at2"/>
<dbReference type="Proteomes" id="UP000199650">
    <property type="component" value="Unassembled WGS sequence"/>
</dbReference>
<keyword evidence="4" id="KW-1185">Reference proteome</keyword>
<gene>
    <name evidence="3" type="ORF">SAMN05444851_2029</name>
</gene>
<evidence type="ECO:0000313" key="4">
    <source>
        <dbReference type="Proteomes" id="UP000199650"/>
    </source>
</evidence>
<feature type="region of interest" description="Disordered" evidence="2">
    <location>
        <begin position="163"/>
        <end position="190"/>
    </location>
</feature>
<evidence type="ECO:0008006" key="5">
    <source>
        <dbReference type="Google" id="ProtNLM"/>
    </source>
</evidence>
<name>A0A1I0PYB0_9RHOB</name>
<dbReference type="STRING" id="1173584.SAMN05444851_2029"/>
<evidence type="ECO:0000256" key="2">
    <source>
        <dbReference type="SAM" id="MobiDB-lite"/>
    </source>
</evidence>